<dbReference type="AlphaFoldDB" id="A0A6L2NVL8"/>
<keyword evidence="2" id="KW-0472">Membrane</keyword>
<sequence length="81" mass="8914">MWLAGESEKEESCRKPLKGRQLGSWQSALGRDPDTPGMAVGPRLKIGYSVTDAFGYAIIMIWQVYGVIEVFGYSVTNVVMA</sequence>
<feature type="transmembrane region" description="Helical" evidence="2">
    <location>
        <begin position="53"/>
        <end position="75"/>
    </location>
</feature>
<name>A0A6L2NVL8_TANCI</name>
<keyword evidence="2" id="KW-0812">Transmembrane</keyword>
<gene>
    <name evidence="3" type="ORF">Tci_061050</name>
</gene>
<evidence type="ECO:0000256" key="1">
    <source>
        <dbReference type="SAM" id="MobiDB-lite"/>
    </source>
</evidence>
<organism evidence="3">
    <name type="scientific">Tanacetum cinerariifolium</name>
    <name type="common">Dalmatian daisy</name>
    <name type="synonym">Chrysanthemum cinerariifolium</name>
    <dbReference type="NCBI Taxonomy" id="118510"/>
    <lineage>
        <taxon>Eukaryota</taxon>
        <taxon>Viridiplantae</taxon>
        <taxon>Streptophyta</taxon>
        <taxon>Embryophyta</taxon>
        <taxon>Tracheophyta</taxon>
        <taxon>Spermatophyta</taxon>
        <taxon>Magnoliopsida</taxon>
        <taxon>eudicotyledons</taxon>
        <taxon>Gunneridae</taxon>
        <taxon>Pentapetalae</taxon>
        <taxon>asterids</taxon>
        <taxon>campanulids</taxon>
        <taxon>Asterales</taxon>
        <taxon>Asteraceae</taxon>
        <taxon>Asteroideae</taxon>
        <taxon>Anthemideae</taxon>
        <taxon>Anthemidinae</taxon>
        <taxon>Tanacetum</taxon>
    </lineage>
</organism>
<dbReference type="EMBL" id="BKCJ010009882">
    <property type="protein sequence ID" value="GEU89072.1"/>
    <property type="molecule type" value="Genomic_DNA"/>
</dbReference>
<feature type="region of interest" description="Disordered" evidence="1">
    <location>
        <begin position="1"/>
        <end position="37"/>
    </location>
</feature>
<accession>A0A6L2NVL8</accession>
<keyword evidence="2" id="KW-1133">Transmembrane helix</keyword>
<feature type="compositionally biased region" description="Basic and acidic residues" evidence="1">
    <location>
        <begin position="1"/>
        <end position="14"/>
    </location>
</feature>
<comment type="caution">
    <text evidence="3">The sequence shown here is derived from an EMBL/GenBank/DDBJ whole genome shotgun (WGS) entry which is preliminary data.</text>
</comment>
<evidence type="ECO:0000256" key="2">
    <source>
        <dbReference type="SAM" id="Phobius"/>
    </source>
</evidence>
<proteinExistence type="predicted"/>
<protein>
    <submittedName>
        <fullName evidence="3">Uncharacterized protein</fullName>
    </submittedName>
</protein>
<evidence type="ECO:0000313" key="3">
    <source>
        <dbReference type="EMBL" id="GEU89072.1"/>
    </source>
</evidence>
<reference evidence="3" key="1">
    <citation type="journal article" date="2019" name="Sci. Rep.">
        <title>Draft genome of Tanacetum cinerariifolium, the natural source of mosquito coil.</title>
        <authorList>
            <person name="Yamashiro T."/>
            <person name="Shiraishi A."/>
            <person name="Satake H."/>
            <person name="Nakayama K."/>
        </authorList>
    </citation>
    <scope>NUCLEOTIDE SEQUENCE</scope>
</reference>